<evidence type="ECO:0000256" key="3">
    <source>
        <dbReference type="ARBA" id="ARBA00022989"/>
    </source>
</evidence>
<dbReference type="Proteomes" id="UP001149821">
    <property type="component" value="Unassembled WGS sequence"/>
</dbReference>
<evidence type="ECO:0000256" key="5">
    <source>
        <dbReference type="SAM" id="Phobius"/>
    </source>
</evidence>
<keyword evidence="4 5" id="KW-0472">Membrane</keyword>
<dbReference type="SUPFAM" id="SSF161084">
    <property type="entry name" value="MAPEG domain-like"/>
    <property type="match status" value="1"/>
</dbReference>
<dbReference type="EMBL" id="JAJUBB010000001">
    <property type="protein sequence ID" value="MDD1779834.1"/>
    <property type="molecule type" value="Genomic_DNA"/>
</dbReference>
<comment type="caution">
    <text evidence="6">The sequence shown here is derived from an EMBL/GenBank/DDBJ whole genome shotgun (WGS) entry which is preliminary data.</text>
</comment>
<evidence type="ECO:0000256" key="1">
    <source>
        <dbReference type="ARBA" id="ARBA00004370"/>
    </source>
</evidence>
<name>A0ABT5QGQ3_9GAMM</name>
<keyword evidence="3 5" id="KW-1133">Transmembrane helix</keyword>
<evidence type="ECO:0000313" key="6">
    <source>
        <dbReference type="EMBL" id="MDD1779834.1"/>
    </source>
</evidence>
<dbReference type="InterPro" id="IPR001129">
    <property type="entry name" value="Membr-assoc_MAPEG"/>
</dbReference>
<proteinExistence type="predicted"/>
<reference evidence="6" key="1">
    <citation type="submission" date="2021-12" db="EMBL/GenBank/DDBJ databases">
        <title>Enterovibrio ZSDZ35 sp. nov. and Enterovibrio ZSDZ42 sp. nov., isolated from coastal seawater in Qingdao.</title>
        <authorList>
            <person name="Zhang P."/>
        </authorList>
    </citation>
    <scope>NUCLEOTIDE SEQUENCE</scope>
    <source>
        <strain evidence="6">ZSDZ35</strain>
    </source>
</reference>
<feature type="transmembrane region" description="Helical" evidence="5">
    <location>
        <begin position="102"/>
        <end position="124"/>
    </location>
</feature>
<sequence length="125" mass="13763">MTSECEHLQVVWVYLAKRVIGFRQEFKVGLGDGGNALLNKAIRAHSNFSEYVPFTLVLILLVELQGTSFIAGLHVLGATLVLGRLLHAYGVSQEVEPFKFRVFGMVLTGLVVIIAALWGFFLAIT</sequence>
<gene>
    <name evidence="6" type="ORF">LRP49_01375</name>
</gene>
<comment type="subcellular location">
    <subcellularLocation>
        <location evidence="1">Membrane</location>
    </subcellularLocation>
</comment>
<evidence type="ECO:0000256" key="2">
    <source>
        <dbReference type="ARBA" id="ARBA00022692"/>
    </source>
</evidence>
<protein>
    <submittedName>
        <fullName evidence="6">MAPEG family protein</fullName>
    </submittedName>
</protein>
<evidence type="ECO:0000256" key="4">
    <source>
        <dbReference type="ARBA" id="ARBA00023136"/>
    </source>
</evidence>
<dbReference type="RefSeq" id="WP_274139659.1">
    <property type="nucleotide sequence ID" value="NZ_JAJUBB010000001.1"/>
</dbReference>
<dbReference type="Pfam" id="PF01124">
    <property type="entry name" value="MAPEG"/>
    <property type="match status" value="1"/>
</dbReference>
<keyword evidence="2 5" id="KW-0812">Transmembrane</keyword>
<organism evidence="6 7">
    <name type="scientific">Enterovibrio qingdaonensis</name>
    <dbReference type="NCBI Taxonomy" id="2899818"/>
    <lineage>
        <taxon>Bacteria</taxon>
        <taxon>Pseudomonadati</taxon>
        <taxon>Pseudomonadota</taxon>
        <taxon>Gammaproteobacteria</taxon>
        <taxon>Vibrionales</taxon>
        <taxon>Vibrionaceae</taxon>
        <taxon>Enterovibrio</taxon>
    </lineage>
</organism>
<dbReference type="Gene3D" id="1.20.120.550">
    <property type="entry name" value="Membrane associated eicosanoid/glutathione metabolism-like domain"/>
    <property type="match status" value="1"/>
</dbReference>
<feature type="transmembrane region" description="Helical" evidence="5">
    <location>
        <begin position="56"/>
        <end position="82"/>
    </location>
</feature>
<accession>A0ABT5QGQ3</accession>
<evidence type="ECO:0000313" key="7">
    <source>
        <dbReference type="Proteomes" id="UP001149821"/>
    </source>
</evidence>
<dbReference type="PANTHER" id="PTHR35814:SF1">
    <property type="entry name" value="GLUTATHIONE S-TRANSFERASE-RELATED"/>
    <property type="match status" value="1"/>
</dbReference>
<dbReference type="PANTHER" id="PTHR35814">
    <property type="match status" value="1"/>
</dbReference>
<dbReference type="InterPro" id="IPR023352">
    <property type="entry name" value="MAPEG-like_dom_sf"/>
</dbReference>
<keyword evidence="7" id="KW-1185">Reference proteome</keyword>